<accession>A0ABT8BYL9</accession>
<comment type="caution">
    <text evidence="2">The sequence shown here is derived from an EMBL/GenBank/DDBJ whole genome shotgun (WGS) entry which is preliminary data.</text>
</comment>
<protein>
    <submittedName>
        <fullName evidence="2">Uncharacterized protein</fullName>
    </submittedName>
</protein>
<proteinExistence type="predicted"/>
<evidence type="ECO:0000313" key="3">
    <source>
        <dbReference type="Proteomes" id="UP001238540"/>
    </source>
</evidence>
<reference evidence="3" key="2">
    <citation type="journal article" date="2019" name="Int. J. Syst. Evol. Microbiol.">
        <title>The Global Catalogue of Microorganisms (GCM) 10K type strain sequencing project: providing services to taxonomists for standard genome sequencing and annotation.</title>
        <authorList>
            <consortium name="The Broad Institute Genomics Platform"/>
            <consortium name="The Broad Institute Genome Sequencing Center for Infectious Disease"/>
            <person name="Wu L."/>
            <person name="Ma J."/>
        </authorList>
    </citation>
    <scope>NUCLEOTIDE SEQUENCE [LARGE SCALE GENOMIC DNA]</scope>
    <source>
        <strain evidence="3">CECT 7398</strain>
    </source>
</reference>
<evidence type="ECO:0000313" key="1">
    <source>
        <dbReference type="EMBL" id="MDN3609832.1"/>
    </source>
</evidence>
<dbReference type="EMBL" id="JAUFQC010000016">
    <property type="protein sequence ID" value="MDN3611170.1"/>
    <property type="molecule type" value="Genomic_DNA"/>
</dbReference>
<keyword evidence="3" id="KW-1185">Reference proteome</keyword>
<dbReference type="Proteomes" id="UP001238540">
    <property type="component" value="Unassembled WGS sequence"/>
</dbReference>
<sequence>MSEDNVLRAFNCASTDHKKIVEQENLNVVDSVISVDFDNRISARCTLNRNAVCCCESCQVVRQCLNEALPSVLDAETKELVSAVWELQYSKLIVGHAIALSPQQRSKDVIQILQTLQERLHSLVPSLNKIKHHGPLFMLMAVMAKETQLMLESNKAQWWLE</sequence>
<reference evidence="2" key="1">
    <citation type="journal article" date="2014" name="Int. J. Syst. Evol. Microbiol.">
        <title>Complete genome of a new Firmicutes species belonging to the dominant human colonic microbiota ('Ruminococcus bicirculans') reveals two chromosomes and a selective capacity to utilize plant glucans.</title>
        <authorList>
            <consortium name="NISC Comparative Sequencing Program"/>
            <person name="Wegmann U."/>
            <person name="Louis P."/>
            <person name="Goesmann A."/>
            <person name="Henrissat B."/>
            <person name="Duncan S.H."/>
            <person name="Flint H.J."/>
        </authorList>
    </citation>
    <scope>NUCLEOTIDE SEQUENCE</scope>
    <source>
        <strain evidence="2">CECT 7398</strain>
    </source>
</reference>
<dbReference type="EMBL" id="JAUFQC010000001">
    <property type="protein sequence ID" value="MDN3609832.1"/>
    <property type="molecule type" value="Genomic_DNA"/>
</dbReference>
<organism evidence="2 3">
    <name type="scientific">Vibrio ostreicida</name>
    <dbReference type="NCBI Taxonomy" id="526588"/>
    <lineage>
        <taxon>Bacteria</taxon>
        <taxon>Pseudomonadati</taxon>
        <taxon>Pseudomonadota</taxon>
        <taxon>Gammaproteobacteria</taxon>
        <taxon>Vibrionales</taxon>
        <taxon>Vibrionaceae</taxon>
        <taxon>Vibrio</taxon>
    </lineage>
</organism>
<evidence type="ECO:0000313" key="2">
    <source>
        <dbReference type="EMBL" id="MDN3611170.1"/>
    </source>
</evidence>
<dbReference type="RefSeq" id="WP_076590778.1">
    <property type="nucleotide sequence ID" value="NZ_JABEYA020000007.1"/>
</dbReference>
<name>A0ABT8BYL9_9VIBR</name>
<gene>
    <name evidence="1" type="ORF">QWZ16_08995</name>
    <name evidence="2" type="ORF">QWZ16_16150</name>
</gene>
<reference evidence="2" key="3">
    <citation type="submission" date="2023-06" db="EMBL/GenBank/DDBJ databases">
        <authorList>
            <person name="Lucena T."/>
            <person name="Sun Q."/>
        </authorList>
    </citation>
    <scope>NUCLEOTIDE SEQUENCE</scope>
    <source>
        <strain evidence="2">CECT 7398</strain>
    </source>
</reference>